<dbReference type="EMBL" id="LNQE01000010">
    <property type="protein sequence ID" value="KUG30030.1"/>
    <property type="molecule type" value="Genomic_DNA"/>
</dbReference>
<accession>A0A0W8GAE6</accession>
<dbReference type="NCBIfam" id="NF045672">
    <property type="entry name" value="MCP_gp7_epsi_15"/>
    <property type="match status" value="1"/>
</dbReference>
<evidence type="ECO:0000313" key="1">
    <source>
        <dbReference type="EMBL" id="KUG30030.1"/>
    </source>
</evidence>
<sequence length="306" mass="32132">MALTLIEAAKLAQTPLQAGVIETIAKNSGVLERLPFLPVSSNAYTYNQEQTLPGVAFRAVGENYTESTGVINPVTERLSILGGVSDYDRALVKTQGNVNNLRAVHDAMKAKSESLKFTATFFKGDSEADPKAFDGLQKRLTGGQVINQGSTSGGDALTLAKLDEMLDAVVGGADALFLNKRLRRKVSDLVRAAGQSTEVVSDAFGRQLTAYAGIPMVAIEADETGTDILGFTEANPGGGTAASSSIYAVRFGAGEFVSGLECGGVDVIDMGLYSGGTAYRTLIEWITGMAVFHPKAAARLRGIKNA</sequence>
<protein>
    <recommendedName>
        <fullName evidence="2">Phage major capsid protein</fullName>
    </recommendedName>
</protein>
<evidence type="ECO:0008006" key="2">
    <source>
        <dbReference type="Google" id="ProtNLM"/>
    </source>
</evidence>
<reference evidence="1" key="1">
    <citation type="journal article" date="2015" name="Proc. Natl. Acad. Sci. U.S.A.">
        <title>Networks of energetic and metabolic interactions define dynamics in microbial communities.</title>
        <authorList>
            <person name="Embree M."/>
            <person name="Liu J.K."/>
            <person name="Al-Bassam M.M."/>
            <person name="Zengler K."/>
        </authorList>
    </citation>
    <scope>NUCLEOTIDE SEQUENCE</scope>
</reference>
<dbReference type="SUPFAM" id="SSF56563">
    <property type="entry name" value="Major capsid protein gp5"/>
    <property type="match status" value="1"/>
</dbReference>
<dbReference type="InterPro" id="IPR048813">
    <property type="entry name" value="GP7-like"/>
</dbReference>
<organism evidence="1">
    <name type="scientific">hydrocarbon metagenome</name>
    <dbReference type="NCBI Taxonomy" id="938273"/>
    <lineage>
        <taxon>unclassified sequences</taxon>
        <taxon>metagenomes</taxon>
        <taxon>ecological metagenomes</taxon>
    </lineage>
</organism>
<comment type="caution">
    <text evidence="1">The sequence shown here is derived from an EMBL/GenBank/DDBJ whole genome shotgun (WGS) entry which is preliminary data.</text>
</comment>
<proteinExistence type="predicted"/>
<dbReference type="Pfam" id="PF20911">
    <property type="entry name" value="GP7"/>
    <property type="match status" value="1"/>
</dbReference>
<gene>
    <name evidence="1" type="ORF">ASZ90_000096</name>
</gene>
<dbReference type="AlphaFoldDB" id="A0A0W8GAE6"/>
<name>A0A0W8GAE6_9ZZZZ</name>